<feature type="compositionally biased region" description="Basic residues" evidence="1">
    <location>
        <begin position="1"/>
        <end position="11"/>
    </location>
</feature>
<feature type="region of interest" description="Disordered" evidence="1">
    <location>
        <begin position="590"/>
        <end position="609"/>
    </location>
</feature>
<feature type="region of interest" description="Disordered" evidence="1">
    <location>
        <begin position="696"/>
        <end position="786"/>
    </location>
</feature>
<feature type="region of interest" description="Disordered" evidence="1">
    <location>
        <begin position="178"/>
        <end position="215"/>
    </location>
</feature>
<feature type="compositionally biased region" description="Polar residues" evidence="1">
    <location>
        <begin position="178"/>
        <end position="187"/>
    </location>
</feature>
<dbReference type="Proteomes" id="UP000076420">
    <property type="component" value="Unassembled WGS sequence"/>
</dbReference>
<dbReference type="EnsemblMetazoa" id="BGLB021406-RA">
    <property type="protein sequence ID" value="BGLB021406-PA"/>
    <property type="gene ID" value="BGLB021406"/>
</dbReference>
<reference evidence="2" key="1">
    <citation type="submission" date="2020-05" db="UniProtKB">
        <authorList>
            <consortium name="EnsemblMetazoa"/>
        </authorList>
    </citation>
    <scope>IDENTIFICATION</scope>
    <source>
        <strain evidence="2">BB02</strain>
    </source>
</reference>
<sequence>MFSKKGNRMKTRSSTLIAMETAETEESDSRTESLNETEIHLLNEAGFSVEVLNQISHEEKLEILRAISESRHHPTQSGTQEESHMPENSLVNENNCHKRDQIVIKSNVVENTEAENITVGESDSNSDYYKKGSKPFTETSDPMEGNSRSSFKNSWTNKLKMKLLGRIKDCTNPLTNAKKQAEQNNDGKVSRCHSPSLKKNVDQDSSMTVEGDDEDTTQTYISRTPEQNHDQTNILGSNNCSTSVESTNDARCEGPISPLFKAKLLNNLQTKTVVLLPTASKSLSLWSFLRQSKTQINPDQYTEIVKLVYDIYFRRLQREQKAMKQPANKWGRPVVPGPHIEGCLLAQPKKYKNKVLRLIHSNRDDDENNLPDLKREGENQSDKTQKKHNSVSRKDSKTISKDMVEYVEHDEFELIEEEESENEFEIYREEDFTGNSKKLRTNHSSVIDGGSNNLKVIKRKIESSGTGGKRKTHRKLLSEKDIHMVDQDSPELDSINKTVVVATPSKRIVNRKKLNSQRNLESVFVWSCDDSSESETDNIDAPYAESASRHHSKTKANDILVIKSASSPTFDILENADTLPPDFVENTITSSCPQTKSPSSHRETCADSENVRLSQESASCLSNSQSSNSLLDANGDLYSTQITCHRRKLKKLDSTVPQPIPQQNSVSLSSDLVVDTASAAVNKKYQEGKALNVNLTGENVMENTSTTPNSTNRNVDQPQHSLDSCKDMKRNYEAVKSDEEETDLKTSKPKRTKRSKDLSKKSKKKSTITPRKLIKNPKKESEDSDEDVICSEISLAGPSTIQPESVVEKKYACPICGEHFNEEKIEEHASNCGDEQGDQAMISCSFCHVEMTSDVIRQHEVKCSLKRKTRIMPSRTSRDNRLKPRESTEPLLVSDGEDYCELIIETETPRK</sequence>
<evidence type="ECO:0000313" key="2">
    <source>
        <dbReference type="EnsemblMetazoa" id="BGLB021406-PA"/>
    </source>
</evidence>
<protein>
    <submittedName>
        <fullName evidence="2">Uncharacterized protein</fullName>
    </submittedName>
</protein>
<dbReference type="VEuPathDB" id="VectorBase:BGLAX_042716"/>
<organism evidence="2 3">
    <name type="scientific">Biomphalaria glabrata</name>
    <name type="common">Bloodfluke planorb</name>
    <name type="synonym">Freshwater snail</name>
    <dbReference type="NCBI Taxonomy" id="6526"/>
    <lineage>
        <taxon>Eukaryota</taxon>
        <taxon>Metazoa</taxon>
        <taxon>Spiralia</taxon>
        <taxon>Lophotrochozoa</taxon>
        <taxon>Mollusca</taxon>
        <taxon>Gastropoda</taxon>
        <taxon>Heterobranchia</taxon>
        <taxon>Euthyneura</taxon>
        <taxon>Panpulmonata</taxon>
        <taxon>Hygrophila</taxon>
        <taxon>Lymnaeoidea</taxon>
        <taxon>Planorbidae</taxon>
        <taxon>Biomphalaria</taxon>
    </lineage>
</organism>
<feature type="region of interest" description="Disordered" evidence="1">
    <location>
        <begin position="1"/>
        <end position="31"/>
    </location>
</feature>
<dbReference type="AlphaFoldDB" id="A0A2C9KMH9"/>
<feature type="region of interest" description="Disordered" evidence="1">
    <location>
        <begin position="115"/>
        <end position="153"/>
    </location>
</feature>
<dbReference type="KEGG" id="bgt:106071137"/>
<gene>
    <name evidence="2" type="primary">106071137</name>
</gene>
<feature type="compositionally biased region" description="Low complexity" evidence="1">
    <location>
        <begin position="703"/>
        <end position="714"/>
    </location>
</feature>
<dbReference type="OrthoDB" id="6774504at2759"/>
<dbReference type="VEuPathDB" id="VectorBase:BGLB021406"/>
<feature type="compositionally biased region" description="Basic and acidic residues" evidence="1">
    <location>
        <begin position="723"/>
        <end position="737"/>
    </location>
</feature>
<accession>A0A2C9KMH9</accession>
<feature type="compositionally biased region" description="Basic and acidic residues" evidence="1">
    <location>
        <begin position="372"/>
        <end position="384"/>
    </location>
</feature>
<proteinExistence type="predicted"/>
<feature type="region of interest" description="Disordered" evidence="1">
    <location>
        <begin position="362"/>
        <end position="397"/>
    </location>
</feature>
<feature type="compositionally biased region" description="Polar residues" evidence="1">
    <location>
        <begin position="136"/>
        <end position="153"/>
    </location>
</feature>
<name>A0A2C9KMH9_BIOGL</name>
<evidence type="ECO:0000313" key="3">
    <source>
        <dbReference type="Proteomes" id="UP000076420"/>
    </source>
</evidence>
<feature type="compositionally biased region" description="Basic residues" evidence="1">
    <location>
        <begin position="761"/>
        <end position="776"/>
    </location>
</feature>
<evidence type="ECO:0000256" key="1">
    <source>
        <dbReference type="SAM" id="MobiDB-lite"/>
    </source>
</evidence>